<evidence type="ECO:0000256" key="1">
    <source>
        <dbReference type="ARBA" id="ARBA00006484"/>
    </source>
</evidence>
<dbReference type="NCBIfam" id="NF005909">
    <property type="entry name" value="PRK07890.1"/>
    <property type="match status" value="1"/>
</dbReference>
<dbReference type="Gene3D" id="3.40.50.720">
    <property type="entry name" value="NAD(P)-binding Rossmann-like Domain"/>
    <property type="match status" value="1"/>
</dbReference>
<gene>
    <name evidence="2" type="ORF">C0068_15780</name>
</gene>
<name>A0A2S4HCW6_9GAMM</name>
<dbReference type="CDD" id="cd05233">
    <property type="entry name" value="SDR_c"/>
    <property type="match status" value="1"/>
</dbReference>
<accession>A0A2S4HCW6</accession>
<dbReference type="Proteomes" id="UP000237222">
    <property type="component" value="Unassembled WGS sequence"/>
</dbReference>
<dbReference type="Pfam" id="PF13561">
    <property type="entry name" value="adh_short_C2"/>
    <property type="match status" value="1"/>
</dbReference>
<dbReference type="PRINTS" id="PR00080">
    <property type="entry name" value="SDRFAMILY"/>
</dbReference>
<organism evidence="2 3">
    <name type="scientific">Zhongshania marina</name>
    <dbReference type="NCBI Taxonomy" id="2304603"/>
    <lineage>
        <taxon>Bacteria</taxon>
        <taxon>Pseudomonadati</taxon>
        <taxon>Pseudomonadota</taxon>
        <taxon>Gammaproteobacteria</taxon>
        <taxon>Cellvibrionales</taxon>
        <taxon>Spongiibacteraceae</taxon>
        <taxon>Zhongshania</taxon>
    </lineage>
</organism>
<dbReference type="InterPro" id="IPR002347">
    <property type="entry name" value="SDR_fam"/>
</dbReference>
<reference evidence="2" key="1">
    <citation type="submission" date="2018-01" db="EMBL/GenBank/DDBJ databases">
        <authorList>
            <person name="Yu X.-D."/>
        </authorList>
    </citation>
    <scope>NUCLEOTIDE SEQUENCE</scope>
    <source>
        <strain evidence="2">ZX-21</strain>
    </source>
</reference>
<comment type="caution">
    <text evidence="2">The sequence shown here is derived from an EMBL/GenBank/DDBJ whole genome shotgun (WGS) entry which is preliminary data.</text>
</comment>
<dbReference type="RefSeq" id="WP_103685432.1">
    <property type="nucleotide sequence ID" value="NZ_PQGG01000035.1"/>
</dbReference>
<dbReference type="FunFam" id="3.40.50.720:FF:000084">
    <property type="entry name" value="Short-chain dehydrogenase reductase"/>
    <property type="match status" value="1"/>
</dbReference>
<dbReference type="AlphaFoldDB" id="A0A2S4HCW6"/>
<dbReference type="SUPFAM" id="SSF51735">
    <property type="entry name" value="NAD(P)-binding Rossmann-fold domains"/>
    <property type="match status" value="1"/>
</dbReference>
<dbReference type="EMBL" id="PQGG01000035">
    <property type="protein sequence ID" value="POP51808.1"/>
    <property type="molecule type" value="Genomic_DNA"/>
</dbReference>
<dbReference type="PANTHER" id="PTHR43975:SF2">
    <property type="entry name" value="EG:BACR7A4.14 PROTEIN-RELATED"/>
    <property type="match status" value="1"/>
</dbReference>
<evidence type="ECO:0000313" key="3">
    <source>
        <dbReference type="Proteomes" id="UP000237222"/>
    </source>
</evidence>
<protein>
    <submittedName>
        <fullName evidence="2">Short-chain dehydrogenase</fullName>
    </submittedName>
</protein>
<dbReference type="PRINTS" id="PR00081">
    <property type="entry name" value="GDHRDH"/>
</dbReference>
<dbReference type="InterPro" id="IPR036291">
    <property type="entry name" value="NAD(P)-bd_dom_sf"/>
</dbReference>
<dbReference type="OrthoDB" id="9780084at2"/>
<dbReference type="PANTHER" id="PTHR43975">
    <property type="entry name" value="ZGC:101858"/>
    <property type="match status" value="1"/>
</dbReference>
<evidence type="ECO:0000313" key="2">
    <source>
        <dbReference type="EMBL" id="POP51808.1"/>
    </source>
</evidence>
<proteinExistence type="inferred from homology"/>
<sequence>MLLQGKVVIVSGIGPGLGQELALEAAKQGASVAMCARTQSKLDDAEAAIAELGLGTQVLKIATDISDRNQCATLVKQTISRFGRIDVLFNSAYNPGEFGPIESANLDSWRAAMDVNLFGTMALTLETIPQMKKQGGGAIVMINTMVTRKPLHTQGGYGASKAALASATSHLALELGAYNIRVNSAYMGWMWGPAVEGYLQMNADAGGPSVEQQVAAVSKNIPIGHIPDDADCAKAAIFLGSDYACAVTGAALDVNGGEYLPH</sequence>
<comment type="similarity">
    <text evidence="1">Belongs to the short-chain dehydrogenases/reductases (SDR) family.</text>
</comment>